<keyword evidence="2" id="KW-1185">Reference proteome</keyword>
<dbReference type="EMBL" id="JAVDQX010000001">
    <property type="protein sequence ID" value="MDR6457780.1"/>
    <property type="molecule type" value="Genomic_DNA"/>
</dbReference>
<dbReference type="Proteomes" id="UP001184833">
    <property type="component" value="Unassembled WGS sequence"/>
</dbReference>
<accession>A0ACC6J4N0</accession>
<name>A0ACC6J4N0_9FLAO</name>
<evidence type="ECO:0000313" key="2">
    <source>
        <dbReference type="Proteomes" id="UP001184833"/>
    </source>
</evidence>
<reference evidence="1" key="1">
    <citation type="submission" date="2023-07" db="EMBL/GenBank/DDBJ databases">
        <title>Sorghum-associated microbial communities from plants grown in Nebraska, USA.</title>
        <authorList>
            <person name="Schachtman D."/>
        </authorList>
    </citation>
    <scope>NUCLEOTIDE SEQUENCE</scope>
    <source>
        <strain evidence="1">DS2329</strain>
    </source>
</reference>
<sequence length="35" mass="3646">MEVKLEILKTSVPFATLVGVGVDTLLNFGLAGKKG</sequence>
<proteinExistence type="predicted"/>
<comment type="caution">
    <text evidence="1">The sequence shown here is derived from an EMBL/GenBank/DDBJ whole genome shotgun (WGS) entry which is preliminary data.</text>
</comment>
<gene>
    <name evidence="1" type="ORF">J2786_000873</name>
</gene>
<protein>
    <submittedName>
        <fullName evidence="1">Uncharacterized protein</fullName>
    </submittedName>
</protein>
<organism evidence="1 2">
    <name type="scientific">Chryseobacterium vietnamense</name>
    <dbReference type="NCBI Taxonomy" id="866785"/>
    <lineage>
        <taxon>Bacteria</taxon>
        <taxon>Pseudomonadati</taxon>
        <taxon>Bacteroidota</taxon>
        <taxon>Flavobacteriia</taxon>
        <taxon>Flavobacteriales</taxon>
        <taxon>Weeksellaceae</taxon>
        <taxon>Chryseobacterium group</taxon>
        <taxon>Chryseobacterium</taxon>
    </lineage>
</organism>
<evidence type="ECO:0000313" key="1">
    <source>
        <dbReference type="EMBL" id="MDR6457780.1"/>
    </source>
</evidence>